<evidence type="ECO:0000313" key="2">
    <source>
        <dbReference type="EMBL" id="WTP87871.1"/>
    </source>
</evidence>
<evidence type="ECO:0000259" key="1">
    <source>
        <dbReference type="Pfam" id="PF18593"/>
    </source>
</evidence>
<gene>
    <name evidence="2" type="ORF">OG477_22060</name>
</gene>
<dbReference type="InterPro" id="IPR041129">
    <property type="entry name" value="CdiI_2"/>
</dbReference>
<sequence length="218" mass="24516">MSQALPSEPRFYELSDLLTAYAYTGFTFTDTADTPGPGLASYLRIAAHDPARAATAVQQIDELLSIGLFSEEIADDVENIPHIRPPMGSSVEDCLRITREHLQRFLQDPSRVPQINPQNAWEWNERFPELSQFLGAYLHRNYAEFYASPEAAVDEYVVEAVPEDRAQAAQEITELLTMVASEQELHTATTALGLDLLPPDETSLRQWLELIRRRITAA</sequence>
<dbReference type="EMBL" id="CP108140">
    <property type="protein sequence ID" value="WTP87871.1"/>
    <property type="molecule type" value="Genomic_DNA"/>
</dbReference>
<reference evidence="2" key="1">
    <citation type="submission" date="2022-10" db="EMBL/GenBank/DDBJ databases">
        <title>The complete genomes of actinobacterial strains from the NBC collection.</title>
        <authorList>
            <person name="Joergensen T.S."/>
            <person name="Alvarez Arevalo M."/>
            <person name="Sterndorff E.B."/>
            <person name="Faurdal D."/>
            <person name="Vuksanovic O."/>
            <person name="Mourched A.-S."/>
            <person name="Charusanti P."/>
            <person name="Shaw S."/>
            <person name="Blin K."/>
            <person name="Weber T."/>
        </authorList>
    </citation>
    <scope>NUCLEOTIDE SEQUENCE</scope>
    <source>
        <strain evidence="2">NBC 00180</strain>
    </source>
</reference>
<dbReference type="Pfam" id="PF18593">
    <property type="entry name" value="CdiI_2"/>
    <property type="match status" value="1"/>
</dbReference>
<feature type="domain" description="CdiI immunity protein" evidence="1">
    <location>
        <begin position="126"/>
        <end position="215"/>
    </location>
</feature>
<dbReference type="AlphaFoldDB" id="A0AAU1HZ47"/>
<organism evidence="2">
    <name type="scientific">Streptomyces sp. NBC_00180</name>
    <dbReference type="NCBI Taxonomy" id="2903632"/>
    <lineage>
        <taxon>Bacteria</taxon>
        <taxon>Bacillati</taxon>
        <taxon>Actinomycetota</taxon>
        <taxon>Actinomycetes</taxon>
        <taxon>Kitasatosporales</taxon>
        <taxon>Streptomycetaceae</taxon>
        <taxon>Streptomyces</taxon>
    </lineage>
</organism>
<protein>
    <submittedName>
        <fullName evidence="2">Contact-dependent growth inhibition system immunity protein</fullName>
    </submittedName>
</protein>
<proteinExistence type="predicted"/>
<name>A0AAU1HZ47_9ACTN</name>
<accession>A0AAU1HZ47</accession>